<gene>
    <name evidence="1" type="ORF">ASZ90_008896</name>
</gene>
<evidence type="ECO:0000313" key="1">
    <source>
        <dbReference type="EMBL" id="KUG21370.1"/>
    </source>
</evidence>
<sequence length="141" mass="16754">MSDHLENIQETFLKRFKQFNLHIPPENLQERKPGSMPYGSGRLMYIFGIMDGREFFEYYAHHRMGDNRGRIYADGEFESLPELPSFVFYDPNVPGDEERKEKDYQEEYERIFNELVERGLFSAGPVPNSLIINSYLRMKKD</sequence>
<accession>A0A0W8FKE1</accession>
<dbReference type="AlphaFoldDB" id="A0A0W8FKE1"/>
<name>A0A0W8FKE1_9ZZZZ</name>
<dbReference type="EMBL" id="LNQE01001069">
    <property type="protein sequence ID" value="KUG21370.1"/>
    <property type="molecule type" value="Genomic_DNA"/>
</dbReference>
<reference evidence="1" key="1">
    <citation type="journal article" date="2015" name="Proc. Natl. Acad. Sci. U.S.A.">
        <title>Networks of energetic and metabolic interactions define dynamics in microbial communities.</title>
        <authorList>
            <person name="Embree M."/>
            <person name="Liu J.K."/>
            <person name="Al-Bassam M.M."/>
            <person name="Zengler K."/>
        </authorList>
    </citation>
    <scope>NUCLEOTIDE SEQUENCE</scope>
</reference>
<comment type="caution">
    <text evidence="1">The sequence shown here is derived from an EMBL/GenBank/DDBJ whole genome shotgun (WGS) entry which is preliminary data.</text>
</comment>
<organism evidence="1">
    <name type="scientific">hydrocarbon metagenome</name>
    <dbReference type="NCBI Taxonomy" id="938273"/>
    <lineage>
        <taxon>unclassified sequences</taxon>
        <taxon>metagenomes</taxon>
        <taxon>ecological metagenomes</taxon>
    </lineage>
</organism>
<protein>
    <submittedName>
        <fullName evidence="1">Uncharacterized protein</fullName>
    </submittedName>
</protein>
<proteinExistence type="predicted"/>